<dbReference type="Pfam" id="PF20258">
    <property type="entry name" value="tRNA_Me_trans_C"/>
    <property type="match status" value="1"/>
</dbReference>
<evidence type="ECO:0000256" key="6">
    <source>
        <dbReference type="ARBA" id="ARBA00022694"/>
    </source>
</evidence>
<dbReference type="GO" id="GO:0005524">
    <property type="term" value="F:ATP binding"/>
    <property type="evidence" value="ECO:0007669"/>
    <property type="project" value="UniProtKB-KW"/>
</dbReference>
<dbReference type="EMBL" id="JAHUZD010000132">
    <property type="protein sequence ID" value="KAI3403234.2"/>
    <property type="molecule type" value="Genomic_DNA"/>
</dbReference>
<dbReference type="Pfam" id="PF03054">
    <property type="entry name" value="tRNA_Me_trans"/>
    <property type="match status" value="1"/>
</dbReference>
<evidence type="ECO:0000256" key="8">
    <source>
        <dbReference type="ARBA" id="ARBA00022840"/>
    </source>
</evidence>
<keyword evidence="8" id="KW-0067">ATP-binding</keyword>
<dbReference type="Proteomes" id="UP001202479">
    <property type="component" value="Unassembled WGS sequence"/>
</dbReference>
<evidence type="ECO:0000256" key="11">
    <source>
        <dbReference type="ARBA" id="ARBA00049564"/>
    </source>
</evidence>
<feature type="domain" description="tRNA-specific 2-thiouridylase MnmA-like C-terminal" evidence="12">
    <location>
        <begin position="343"/>
        <end position="422"/>
    </location>
</feature>
<evidence type="ECO:0000256" key="10">
    <source>
        <dbReference type="ARBA" id="ARBA00023157"/>
    </source>
</evidence>
<evidence type="ECO:0000256" key="9">
    <source>
        <dbReference type="ARBA" id="ARBA00022884"/>
    </source>
</evidence>
<accession>A0AAI9WWS1</accession>
<evidence type="ECO:0000256" key="2">
    <source>
        <dbReference type="ARBA" id="ARBA00006191"/>
    </source>
</evidence>
<dbReference type="InterPro" id="IPR046884">
    <property type="entry name" value="MnmA-like_central"/>
</dbReference>
<dbReference type="PANTHER" id="PTHR11933">
    <property type="entry name" value="TRNA 5-METHYLAMINOMETHYL-2-THIOURIDYLATE -METHYLTRANSFERASE"/>
    <property type="match status" value="1"/>
</dbReference>
<keyword evidence="5" id="KW-0808">Transferase</keyword>
<dbReference type="FunFam" id="3.40.50.620:FF:000115">
    <property type="entry name" value="tRNA-specific 2-thiouridylase MnmA"/>
    <property type="match status" value="1"/>
</dbReference>
<dbReference type="InterPro" id="IPR014729">
    <property type="entry name" value="Rossmann-like_a/b/a_fold"/>
</dbReference>
<dbReference type="Gene3D" id="3.40.50.620">
    <property type="entry name" value="HUPs"/>
    <property type="match status" value="1"/>
</dbReference>
<keyword evidence="10" id="KW-1015">Disulfide bond</keyword>
<comment type="caution">
    <text evidence="14">The sequence shown here is derived from an EMBL/GenBank/DDBJ whole genome shotgun (WGS) entry which is preliminary data.</text>
</comment>
<dbReference type="PANTHER" id="PTHR11933:SF5">
    <property type="entry name" value="MITOCHONDRIAL TRNA-SPECIFIC 2-THIOURIDYLASE 1"/>
    <property type="match status" value="1"/>
</dbReference>
<dbReference type="SUPFAM" id="SSF52402">
    <property type="entry name" value="Adenine nucleotide alpha hydrolases-like"/>
    <property type="match status" value="1"/>
</dbReference>
<dbReference type="RefSeq" id="XP_049178981.1">
    <property type="nucleotide sequence ID" value="XM_049325358.1"/>
</dbReference>
<evidence type="ECO:0000313" key="14">
    <source>
        <dbReference type="EMBL" id="KAI3403234.2"/>
    </source>
</evidence>
<evidence type="ECO:0000259" key="12">
    <source>
        <dbReference type="Pfam" id="PF20258"/>
    </source>
</evidence>
<comment type="catalytic activity">
    <reaction evidence="11">
        <text>5-taurinomethyluridine(34) in tRNA + S-sulfanyl-L-cysteinyl-[protein] + AH2 + ATP = 5-taurinomethyl-2-thiouridine(34) in tRNA + L-cysteinyl-[protein] + A + AMP + diphosphate + H(+)</text>
        <dbReference type="Rhea" id="RHEA:47040"/>
        <dbReference type="Rhea" id="RHEA-COMP:10131"/>
        <dbReference type="Rhea" id="RHEA-COMP:11726"/>
        <dbReference type="Rhea" id="RHEA-COMP:11732"/>
        <dbReference type="Rhea" id="RHEA-COMP:11733"/>
        <dbReference type="ChEBI" id="CHEBI:13193"/>
        <dbReference type="ChEBI" id="CHEBI:15378"/>
        <dbReference type="ChEBI" id="CHEBI:17499"/>
        <dbReference type="ChEBI" id="CHEBI:29950"/>
        <dbReference type="ChEBI" id="CHEBI:30616"/>
        <dbReference type="ChEBI" id="CHEBI:33019"/>
        <dbReference type="ChEBI" id="CHEBI:61963"/>
        <dbReference type="ChEBI" id="CHEBI:87171"/>
        <dbReference type="ChEBI" id="CHEBI:87172"/>
        <dbReference type="ChEBI" id="CHEBI:456215"/>
        <dbReference type="EC" id="2.8.1.14"/>
    </reaction>
</comment>
<evidence type="ECO:0000256" key="5">
    <source>
        <dbReference type="ARBA" id="ARBA00022679"/>
    </source>
</evidence>
<keyword evidence="4" id="KW-0820">tRNA-binding</keyword>
<dbReference type="FunFam" id="2.30.30.280:FF:000001">
    <property type="entry name" value="tRNA-specific 2-thiouridylase MnmA"/>
    <property type="match status" value="1"/>
</dbReference>
<dbReference type="NCBIfam" id="TIGR00420">
    <property type="entry name" value="trmU"/>
    <property type="match status" value="1"/>
</dbReference>
<dbReference type="GO" id="GO:0002143">
    <property type="term" value="P:tRNA wobble position uridine thiolation"/>
    <property type="evidence" value="ECO:0007669"/>
    <property type="project" value="TreeGrafter"/>
</dbReference>
<gene>
    <name evidence="14" type="ORF">KGF56_003969</name>
</gene>
<dbReference type="Gene3D" id="2.40.30.10">
    <property type="entry name" value="Translation factors"/>
    <property type="match status" value="1"/>
</dbReference>
<dbReference type="CDD" id="cd01998">
    <property type="entry name" value="MnmA_TRMU-like"/>
    <property type="match status" value="1"/>
</dbReference>
<reference evidence="14" key="1">
    <citation type="journal article" date="2022" name="DNA Res.">
        <title>Genome analysis of five recently described species of the CUG-Ser clade uncovers Candida theae as a new hybrid lineage with pathogenic potential in the Candida parapsilosis species complex.</title>
        <authorList>
            <person name="Mixao V."/>
            <person name="Del Olmo V."/>
            <person name="Hegedusova E."/>
            <person name="Saus E."/>
            <person name="Pryszcz L."/>
            <person name="Cillingova A."/>
            <person name="Nosek J."/>
            <person name="Gabaldon T."/>
        </authorList>
    </citation>
    <scope>NUCLEOTIDE SEQUENCE</scope>
    <source>
        <strain evidence="14">CBS 10844</strain>
    </source>
</reference>
<dbReference type="Gene3D" id="2.30.30.280">
    <property type="entry name" value="Adenine nucleotide alpha hydrolases-like domains"/>
    <property type="match status" value="1"/>
</dbReference>
<evidence type="ECO:0000259" key="13">
    <source>
        <dbReference type="Pfam" id="PF20259"/>
    </source>
</evidence>
<evidence type="ECO:0000256" key="1">
    <source>
        <dbReference type="ARBA" id="ARBA00003986"/>
    </source>
</evidence>
<proteinExistence type="inferred from homology"/>
<protein>
    <recommendedName>
        <fullName evidence="3">tRNA-5-taurinomethyluridine 2-sulfurtransferase</fullName>
        <ecNumber evidence="3">2.8.1.14</ecNumber>
    </recommendedName>
</protein>
<dbReference type="InterPro" id="IPR004506">
    <property type="entry name" value="MnmA-like"/>
</dbReference>
<keyword evidence="6" id="KW-0819">tRNA processing</keyword>
<dbReference type="AlphaFoldDB" id="A0AAI9WWS1"/>
<dbReference type="GO" id="GO:0000049">
    <property type="term" value="F:tRNA binding"/>
    <property type="evidence" value="ECO:0007669"/>
    <property type="project" value="UniProtKB-KW"/>
</dbReference>
<evidence type="ECO:0000313" key="15">
    <source>
        <dbReference type="Proteomes" id="UP001202479"/>
    </source>
</evidence>
<dbReference type="GO" id="GO:0016783">
    <property type="term" value="F:sulfurtransferase activity"/>
    <property type="evidence" value="ECO:0007669"/>
    <property type="project" value="InterPro"/>
</dbReference>
<keyword evidence="7" id="KW-0547">Nucleotide-binding</keyword>
<evidence type="ECO:0000256" key="3">
    <source>
        <dbReference type="ARBA" id="ARBA00011953"/>
    </source>
</evidence>
<dbReference type="GeneID" id="73381584"/>
<dbReference type="InterPro" id="IPR023382">
    <property type="entry name" value="MnmA-like_central_sf"/>
</dbReference>
<name>A0AAI9WWS1_9ASCO</name>
<keyword evidence="9" id="KW-0694">RNA-binding</keyword>
<comment type="similarity">
    <text evidence="2">Belongs to the MnmA/TRMU family.</text>
</comment>
<dbReference type="GO" id="GO:0005739">
    <property type="term" value="C:mitochondrion"/>
    <property type="evidence" value="ECO:0007669"/>
    <property type="project" value="TreeGrafter"/>
</dbReference>
<sequence length="427" mass="49054">MLRSVLRARSLRYWSLRYNHTQPLPPYYPKQISQTCITASPQPTNDLVPSDGYFQPHPNPNDHIVVAMSSGVDSSVCAALYSKYSHVHGIYMANWSQSSQCTERDWKDVQTVCSALGIPCERLNFEREYWNDVFQPMLEKYSSGLTPNPDVGCNKFVKFGKLVDVLEQRYKGKKWWLVTGHYARVMKKRDDEYHLLRGLSTRKDQSYYLSSIPSSVLPRLILPMGHMLKEDTRGLAKQYHLHVSTKPDSQGLCFVDPQHGNFRDFLSEYIECTPGEVVTEDGKVWGFHKGLWHATIGQKSSISMPQGDPQYKGVWFVAEKNIEKNQLVIVRGHDHPKLYKSKVEVVDCEWVYDWEKVKEINLEELQFQYHSLTKATPIKKLSVIQENGQKLKIELMKPVRAMAPGQQGVLYRGHQVLGGGMISKTEE</sequence>
<keyword evidence="15" id="KW-1185">Reference proteome</keyword>
<dbReference type="Pfam" id="PF20259">
    <property type="entry name" value="tRNA_Me_trans_M"/>
    <property type="match status" value="1"/>
</dbReference>
<organism evidence="14 15">
    <name type="scientific">Candida oxycetoniae</name>
    <dbReference type="NCBI Taxonomy" id="497107"/>
    <lineage>
        <taxon>Eukaryota</taxon>
        <taxon>Fungi</taxon>
        <taxon>Dikarya</taxon>
        <taxon>Ascomycota</taxon>
        <taxon>Saccharomycotina</taxon>
        <taxon>Pichiomycetes</taxon>
        <taxon>Debaryomycetaceae</taxon>
        <taxon>Candida/Lodderomyces clade</taxon>
        <taxon>Candida</taxon>
    </lineage>
</organism>
<dbReference type="EC" id="2.8.1.14" evidence="3"/>
<evidence type="ECO:0000256" key="7">
    <source>
        <dbReference type="ARBA" id="ARBA00022741"/>
    </source>
</evidence>
<feature type="domain" description="tRNA-specific 2-thiouridylase MnmA-like central" evidence="13">
    <location>
        <begin position="263"/>
        <end position="331"/>
    </location>
</feature>
<evidence type="ECO:0000256" key="4">
    <source>
        <dbReference type="ARBA" id="ARBA00022555"/>
    </source>
</evidence>
<dbReference type="InterPro" id="IPR046885">
    <property type="entry name" value="MnmA-like_C"/>
</dbReference>
<dbReference type="NCBIfam" id="NF001138">
    <property type="entry name" value="PRK00143.1"/>
    <property type="match status" value="1"/>
</dbReference>
<comment type="function">
    <text evidence="1">Catalyzes the 2-thiolation of uridine at the wobble position (U34) of mitochondrial tRNA(Lys), tRNA(Glu) and tRNA(Gln). Required for the formation of 5-taurinomethyl-2-thiouridine (tm5s2U) of mitochondrial tRNA(Lys), tRNA(Glu), and tRNA(Gln) at the wobble position. ATP is required to activate the C2 atom of the wobble base.</text>
</comment>